<keyword evidence="5 7" id="KW-1133">Transmembrane helix</keyword>
<evidence type="ECO:0000256" key="1">
    <source>
        <dbReference type="ARBA" id="ARBA00004651"/>
    </source>
</evidence>
<dbReference type="Gene3D" id="1.10.3720.10">
    <property type="entry name" value="MetI-like"/>
    <property type="match status" value="1"/>
</dbReference>
<keyword evidence="2 7" id="KW-0813">Transport</keyword>
<evidence type="ECO:0000256" key="4">
    <source>
        <dbReference type="ARBA" id="ARBA00022692"/>
    </source>
</evidence>
<dbReference type="Pfam" id="PF00528">
    <property type="entry name" value="BPD_transp_1"/>
    <property type="match status" value="1"/>
</dbReference>
<sequence length="259" mass="27464">MIKKLIGPATSLAAPVTLVAAWWILSAGSTSPYFLPLSDIVDGFQQTWTTERMEDDLLPTVRALGVGFAVAVVTGIATGVALGLSARARRDLRPITEFLRSMPVVALVPIGLVVLGPGQRMEAALVAFAATWPILVSTSDGVRAADRVMIDTARVYGVSARRRLLRVTIPAAMPQVMAGVRIAVAAAVGTVIVANMLASSSGLGYLVISAQQSFDIQETWSGLLMIGLVGSVLTCTVVLAERVLLGWHRQYRSLERTAP</sequence>
<keyword evidence="10" id="KW-1185">Reference proteome</keyword>
<name>A0A3N0GJI8_9ACTN</name>
<gene>
    <name evidence="9" type="ORF">EFL26_18675</name>
</gene>
<evidence type="ECO:0000256" key="6">
    <source>
        <dbReference type="ARBA" id="ARBA00023136"/>
    </source>
</evidence>
<feature type="transmembrane region" description="Helical" evidence="7">
    <location>
        <begin position="63"/>
        <end position="86"/>
    </location>
</feature>
<dbReference type="PROSITE" id="PS50928">
    <property type="entry name" value="ABC_TM1"/>
    <property type="match status" value="1"/>
</dbReference>
<dbReference type="SUPFAM" id="SSF161098">
    <property type="entry name" value="MetI-like"/>
    <property type="match status" value="1"/>
</dbReference>
<keyword evidence="6 7" id="KW-0472">Membrane</keyword>
<feature type="transmembrane region" description="Helical" evidence="7">
    <location>
        <begin position="182"/>
        <end position="208"/>
    </location>
</feature>
<reference evidence="9 10" key="1">
    <citation type="submission" date="2018-11" db="EMBL/GenBank/DDBJ databases">
        <authorList>
            <person name="Li F."/>
        </authorList>
    </citation>
    <scope>NUCLEOTIDE SEQUENCE [LARGE SCALE GENOMIC DNA]</scope>
    <source>
        <strain evidence="9 10">Gsoil 818</strain>
    </source>
</reference>
<evidence type="ECO:0000313" key="9">
    <source>
        <dbReference type="EMBL" id="RNM12635.1"/>
    </source>
</evidence>
<dbReference type="InterPro" id="IPR035906">
    <property type="entry name" value="MetI-like_sf"/>
</dbReference>
<evidence type="ECO:0000256" key="3">
    <source>
        <dbReference type="ARBA" id="ARBA00022475"/>
    </source>
</evidence>
<keyword evidence="3" id="KW-1003">Cell membrane</keyword>
<comment type="similarity">
    <text evidence="7">Belongs to the binding-protein-dependent transport system permease family.</text>
</comment>
<evidence type="ECO:0000256" key="2">
    <source>
        <dbReference type="ARBA" id="ARBA00022448"/>
    </source>
</evidence>
<evidence type="ECO:0000313" key="10">
    <source>
        <dbReference type="Proteomes" id="UP000279994"/>
    </source>
</evidence>
<evidence type="ECO:0000256" key="7">
    <source>
        <dbReference type="RuleBase" id="RU363032"/>
    </source>
</evidence>
<organism evidence="9 10">
    <name type="scientific">Nocardioides pocheonensis</name>
    <dbReference type="NCBI Taxonomy" id="661485"/>
    <lineage>
        <taxon>Bacteria</taxon>
        <taxon>Bacillati</taxon>
        <taxon>Actinomycetota</taxon>
        <taxon>Actinomycetes</taxon>
        <taxon>Propionibacteriales</taxon>
        <taxon>Nocardioidaceae</taxon>
        <taxon>Nocardioides</taxon>
    </lineage>
</organism>
<evidence type="ECO:0000259" key="8">
    <source>
        <dbReference type="PROSITE" id="PS50928"/>
    </source>
</evidence>
<evidence type="ECO:0000256" key="5">
    <source>
        <dbReference type="ARBA" id="ARBA00022989"/>
    </source>
</evidence>
<dbReference type="AlphaFoldDB" id="A0A3N0GJI8"/>
<dbReference type="EMBL" id="RJSF01000044">
    <property type="protein sequence ID" value="RNM12635.1"/>
    <property type="molecule type" value="Genomic_DNA"/>
</dbReference>
<dbReference type="RefSeq" id="WP_123224398.1">
    <property type="nucleotide sequence ID" value="NZ_RJSF01000044.1"/>
</dbReference>
<comment type="subcellular location">
    <subcellularLocation>
        <location evidence="1 7">Cell membrane</location>
        <topology evidence="1 7">Multi-pass membrane protein</topology>
    </subcellularLocation>
</comment>
<dbReference type="GO" id="GO:0005886">
    <property type="term" value="C:plasma membrane"/>
    <property type="evidence" value="ECO:0007669"/>
    <property type="project" value="UniProtKB-SubCell"/>
</dbReference>
<keyword evidence="4 7" id="KW-0812">Transmembrane</keyword>
<dbReference type="OrthoDB" id="3173654at2"/>
<dbReference type="PANTHER" id="PTHR30151">
    <property type="entry name" value="ALKANE SULFONATE ABC TRANSPORTER-RELATED, MEMBRANE SUBUNIT"/>
    <property type="match status" value="1"/>
</dbReference>
<proteinExistence type="inferred from homology"/>
<accession>A0A3N0GJI8</accession>
<dbReference type="PANTHER" id="PTHR30151:SF0">
    <property type="entry name" value="ABC TRANSPORTER PERMEASE PROTEIN MJ0413-RELATED"/>
    <property type="match status" value="1"/>
</dbReference>
<dbReference type="GO" id="GO:0055085">
    <property type="term" value="P:transmembrane transport"/>
    <property type="evidence" value="ECO:0007669"/>
    <property type="project" value="InterPro"/>
</dbReference>
<feature type="transmembrane region" description="Helical" evidence="7">
    <location>
        <begin position="12"/>
        <end position="35"/>
    </location>
</feature>
<protein>
    <submittedName>
        <fullName evidence="9">ABC transporter permease</fullName>
    </submittedName>
</protein>
<dbReference type="Proteomes" id="UP000279994">
    <property type="component" value="Unassembled WGS sequence"/>
</dbReference>
<feature type="domain" description="ABC transmembrane type-1" evidence="8">
    <location>
        <begin position="57"/>
        <end position="241"/>
    </location>
</feature>
<feature type="transmembrane region" description="Helical" evidence="7">
    <location>
        <begin position="220"/>
        <end position="240"/>
    </location>
</feature>
<dbReference type="InterPro" id="IPR000515">
    <property type="entry name" value="MetI-like"/>
</dbReference>
<comment type="caution">
    <text evidence="9">The sequence shown here is derived from an EMBL/GenBank/DDBJ whole genome shotgun (WGS) entry which is preliminary data.</text>
</comment>
<dbReference type="CDD" id="cd06261">
    <property type="entry name" value="TM_PBP2"/>
    <property type="match status" value="1"/>
</dbReference>